<reference evidence="7 8" key="1">
    <citation type="journal article" date="2016" name="Environ. Microbiol.">
        <title>Genomic resolution of a cold subsurface aquifer community provides metabolic insights for novel microbes adapted to high CO concentrations.</title>
        <authorList>
            <person name="Probst A.J."/>
            <person name="Castelle C.J."/>
            <person name="Singh A."/>
            <person name="Brown C.T."/>
            <person name="Anantharaman K."/>
            <person name="Sharon I."/>
            <person name="Hug L.A."/>
            <person name="Burstein D."/>
            <person name="Emerson J.B."/>
            <person name="Thomas B.C."/>
            <person name="Banfield J.F."/>
        </authorList>
    </citation>
    <scope>NUCLEOTIDE SEQUENCE [LARGE SCALE GENOMIC DNA]</scope>
    <source>
        <strain evidence="7">CG1_02_47_37</strain>
    </source>
</reference>
<evidence type="ECO:0000256" key="6">
    <source>
        <dbReference type="SAM" id="MobiDB-lite"/>
    </source>
</evidence>
<dbReference type="NCBIfam" id="TIGR00030">
    <property type="entry name" value="S21p"/>
    <property type="match status" value="1"/>
</dbReference>
<proteinExistence type="inferred from homology"/>
<dbReference type="InterPro" id="IPR001911">
    <property type="entry name" value="Ribosomal_bS21"/>
</dbReference>
<dbReference type="STRING" id="1805034.AUJ59_04410"/>
<accession>A0A1J4RL44</accession>
<dbReference type="GO" id="GO:0006412">
    <property type="term" value="P:translation"/>
    <property type="evidence" value="ECO:0007669"/>
    <property type="project" value="UniProtKB-UniRule"/>
</dbReference>
<dbReference type="Pfam" id="PF01165">
    <property type="entry name" value="Ribosomal_S21"/>
    <property type="match status" value="1"/>
</dbReference>
<keyword evidence="3 5" id="KW-0687">Ribonucleoprotein</keyword>
<keyword evidence="2 5" id="KW-0689">Ribosomal protein</keyword>
<dbReference type="EMBL" id="MNUI01000083">
    <property type="protein sequence ID" value="OIN88137.1"/>
    <property type="molecule type" value="Genomic_DNA"/>
</dbReference>
<feature type="region of interest" description="Disordered" evidence="6">
    <location>
        <begin position="48"/>
        <end position="72"/>
    </location>
</feature>
<dbReference type="GO" id="GO:0005840">
    <property type="term" value="C:ribosome"/>
    <property type="evidence" value="ECO:0007669"/>
    <property type="project" value="UniProtKB-KW"/>
</dbReference>
<dbReference type="Proteomes" id="UP000183144">
    <property type="component" value="Unassembled WGS sequence"/>
</dbReference>
<evidence type="ECO:0000256" key="1">
    <source>
        <dbReference type="ARBA" id="ARBA00006640"/>
    </source>
</evidence>
<evidence type="ECO:0000256" key="5">
    <source>
        <dbReference type="HAMAP-Rule" id="MF_00358"/>
    </source>
</evidence>
<dbReference type="InterPro" id="IPR038380">
    <property type="entry name" value="Ribosomal_bS21_sf"/>
</dbReference>
<dbReference type="HAMAP" id="MF_00358">
    <property type="entry name" value="Ribosomal_bS21"/>
    <property type="match status" value="1"/>
</dbReference>
<evidence type="ECO:0000256" key="3">
    <source>
        <dbReference type="ARBA" id="ARBA00023274"/>
    </source>
</evidence>
<evidence type="ECO:0000256" key="4">
    <source>
        <dbReference type="ARBA" id="ARBA00035135"/>
    </source>
</evidence>
<evidence type="ECO:0000313" key="7">
    <source>
        <dbReference type="EMBL" id="OIN88137.1"/>
    </source>
</evidence>
<dbReference type="GO" id="GO:1990904">
    <property type="term" value="C:ribonucleoprotein complex"/>
    <property type="evidence" value="ECO:0007669"/>
    <property type="project" value="UniProtKB-KW"/>
</dbReference>
<dbReference type="GO" id="GO:0003735">
    <property type="term" value="F:structural constituent of ribosome"/>
    <property type="evidence" value="ECO:0007669"/>
    <property type="project" value="InterPro"/>
</dbReference>
<comment type="similarity">
    <text evidence="1 5">Belongs to the bacterial ribosomal protein bS21 family.</text>
</comment>
<comment type="caution">
    <text evidence="7">The sequence shown here is derived from an EMBL/GenBank/DDBJ whole genome shotgun (WGS) entry which is preliminary data.</text>
</comment>
<evidence type="ECO:0000256" key="2">
    <source>
        <dbReference type="ARBA" id="ARBA00022980"/>
    </source>
</evidence>
<evidence type="ECO:0000313" key="8">
    <source>
        <dbReference type="Proteomes" id="UP000183144"/>
    </source>
</evidence>
<sequence length="72" mass="8572">MDNKVAIIVKAQPGDSTDQLIKKFKKLVLSDQLLAQLKEREFYKKPALKKKEKMSELKRRRKHNERKYGSDR</sequence>
<gene>
    <name evidence="5" type="primary">rpsU</name>
    <name evidence="7" type="ORF">AUJ59_04410</name>
</gene>
<dbReference type="AlphaFoldDB" id="A0A1J4RL44"/>
<name>A0A1J4RL44_9BACT</name>
<feature type="compositionally biased region" description="Basic residues" evidence="6">
    <location>
        <begin position="48"/>
        <end position="65"/>
    </location>
</feature>
<organism evidence="7 8">
    <name type="scientific">Candidatus Beckwithbacteria bacterium CG1_02_47_37</name>
    <dbReference type="NCBI Taxonomy" id="1805034"/>
    <lineage>
        <taxon>Bacteria</taxon>
        <taxon>Candidatus Beckwithiibacteriota</taxon>
    </lineage>
</organism>
<dbReference type="Gene3D" id="1.20.5.1150">
    <property type="entry name" value="Ribosomal protein S8"/>
    <property type="match status" value="1"/>
</dbReference>
<protein>
    <recommendedName>
        <fullName evidence="4 5">Small ribosomal subunit protein bS21</fullName>
    </recommendedName>
</protein>